<dbReference type="Gene3D" id="3.40.630.30">
    <property type="match status" value="1"/>
</dbReference>
<keyword evidence="3" id="KW-1185">Reference proteome</keyword>
<dbReference type="STRING" id="446470.Snas_5628"/>
<dbReference type="AlphaFoldDB" id="D3PX34"/>
<protein>
    <submittedName>
        <fullName evidence="2">GCN5-related N-acetyltransferase</fullName>
    </submittedName>
</protein>
<dbReference type="PROSITE" id="PS51186">
    <property type="entry name" value="GNAT"/>
    <property type="match status" value="1"/>
</dbReference>
<dbReference type="InterPro" id="IPR000182">
    <property type="entry name" value="GNAT_dom"/>
</dbReference>
<dbReference type="RefSeq" id="WP_013020829.1">
    <property type="nucleotide sequence ID" value="NC_013947.1"/>
</dbReference>
<evidence type="ECO:0000259" key="1">
    <source>
        <dbReference type="PROSITE" id="PS51186"/>
    </source>
</evidence>
<keyword evidence="2" id="KW-0808">Transferase</keyword>
<proteinExistence type="predicted"/>
<organism evidence="2 3">
    <name type="scientific">Stackebrandtia nassauensis (strain DSM 44728 / CIP 108903 / NRRL B-16338 / NBRC 102104 / LLR-40K-21)</name>
    <dbReference type="NCBI Taxonomy" id="446470"/>
    <lineage>
        <taxon>Bacteria</taxon>
        <taxon>Bacillati</taxon>
        <taxon>Actinomycetota</taxon>
        <taxon>Actinomycetes</taxon>
        <taxon>Glycomycetales</taxon>
        <taxon>Glycomycetaceae</taxon>
        <taxon>Stackebrandtia</taxon>
    </lineage>
</organism>
<dbReference type="CDD" id="cd04301">
    <property type="entry name" value="NAT_SF"/>
    <property type="match status" value="1"/>
</dbReference>
<accession>D3PX34</accession>
<dbReference type="KEGG" id="sna:Snas_5628"/>
<name>D3PX34_STANL</name>
<dbReference type="HOGENOM" id="CLU_083019_0_0_11"/>
<dbReference type="GO" id="GO:0016747">
    <property type="term" value="F:acyltransferase activity, transferring groups other than amino-acyl groups"/>
    <property type="evidence" value="ECO:0007669"/>
    <property type="project" value="InterPro"/>
</dbReference>
<evidence type="ECO:0000313" key="2">
    <source>
        <dbReference type="EMBL" id="ADD45258.1"/>
    </source>
</evidence>
<evidence type="ECO:0000313" key="3">
    <source>
        <dbReference type="Proteomes" id="UP000000844"/>
    </source>
</evidence>
<gene>
    <name evidence="2" type="ordered locus">Snas_5628</name>
</gene>
<dbReference type="Pfam" id="PF00583">
    <property type="entry name" value="Acetyltransf_1"/>
    <property type="match status" value="1"/>
</dbReference>
<reference evidence="2 3" key="1">
    <citation type="journal article" date="2009" name="Stand. Genomic Sci.">
        <title>Complete genome sequence of Stackebrandtia nassauensis type strain (LLR-40K-21).</title>
        <authorList>
            <person name="Munk C."/>
            <person name="Lapidus A."/>
            <person name="Copeland A."/>
            <person name="Jando M."/>
            <person name="Mayilraj S."/>
            <person name="Glavina Del Rio T."/>
            <person name="Nolan M."/>
            <person name="Chen F."/>
            <person name="Lucas S."/>
            <person name="Tice H."/>
            <person name="Cheng J.F."/>
            <person name="Han C."/>
            <person name="Detter J.C."/>
            <person name="Bruce D."/>
            <person name="Goodwin L."/>
            <person name="Chain P."/>
            <person name="Pitluck S."/>
            <person name="Goker M."/>
            <person name="Ovchinikova G."/>
            <person name="Pati A."/>
            <person name="Ivanova N."/>
            <person name="Mavromatis K."/>
            <person name="Chen A."/>
            <person name="Palaniappan K."/>
            <person name="Land M."/>
            <person name="Hauser L."/>
            <person name="Chang Y.J."/>
            <person name="Jeffries C.D."/>
            <person name="Bristow J."/>
            <person name="Eisen J.A."/>
            <person name="Markowitz V."/>
            <person name="Hugenholtz P."/>
            <person name="Kyrpides N.C."/>
            <person name="Klenk H.P."/>
        </authorList>
    </citation>
    <scope>NUCLEOTIDE SEQUENCE [LARGE SCALE GENOMIC DNA]</scope>
    <source>
        <strain evidence="3">DSM 44728 / CIP 108903 / NRRL B-16338 / NBRC 102104 / LLR-40K-21</strain>
    </source>
</reference>
<dbReference type="OrthoDB" id="4792644at2"/>
<sequence length="288" mass="31421">MTIELAQPRVDQLSEATSALRSWQHEGAPMQLHPGDIGWYWRFGTETTAAAVRTWSRDGRILAVGLLDGSDLLRITMAPDSRRDEELSHQLTQDLTDPKRGVLPEGKVYVEAPQDALIQELLHETGWATDEPWTPLRLDLTEPVKDPGIRYEVAGPDKAHVAAEVVRASFDKSTFTEDRWQAMASGVPFADARCLVAYDENDNAVATVTVWSAGPGKPGLIEPMGVHRDHRGHGHGKAMNIAAAAVLRELGSSSVLVCTPSSNVGAVATYKSAGFQARPEVLDRRRDG</sequence>
<dbReference type="SUPFAM" id="SSF55729">
    <property type="entry name" value="Acyl-CoA N-acyltransferases (Nat)"/>
    <property type="match status" value="1"/>
</dbReference>
<dbReference type="InterPro" id="IPR016181">
    <property type="entry name" value="Acyl_CoA_acyltransferase"/>
</dbReference>
<dbReference type="Proteomes" id="UP000000844">
    <property type="component" value="Chromosome"/>
</dbReference>
<dbReference type="EMBL" id="CP001778">
    <property type="protein sequence ID" value="ADD45258.1"/>
    <property type="molecule type" value="Genomic_DNA"/>
</dbReference>
<dbReference type="eggNOG" id="COG0456">
    <property type="taxonomic scope" value="Bacteria"/>
</dbReference>
<feature type="domain" description="N-acetyltransferase" evidence="1">
    <location>
        <begin position="149"/>
        <end position="288"/>
    </location>
</feature>